<protein>
    <submittedName>
        <fullName evidence="2">Uncharacterized protein</fullName>
    </submittedName>
</protein>
<evidence type="ECO:0000313" key="2">
    <source>
        <dbReference type="EMBL" id="JAD60177.1"/>
    </source>
</evidence>
<evidence type="ECO:0000256" key="1">
    <source>
        <dbReference type="SAM" id="MobiDB-lite"/>
    </source>
</evidence>
<name>A0A0A9BLP6_ARUDO</name>
<dbReference type="AlphaFoldDB" id="A0A0A9BLP6"/>
<feature type="region of interest" description="Disordered" evidence="1">
    <location>
        <begin position="1"/>
        <end position="25"/>
    </location>
</feature>
<feature type="compositionally biased region" description="Basic and acidic residues" evidence="1">
    <location>
        <begin position="16"/>
        <end position="25"/>
    </location>
</feature>
<feature type="compositionally biased region" description="Polar residues" evidence="1">
    <location>
        <begin position="1"/>
        <end position="15"/>
    </location>
</feature>
<sequence length="25" mass="2924">MALTRTQQYSNSNNKSYERVDDTTT</sequence>
<reference evidence="2" key="2">
    <citation type="journal article" date="2015" name="Data Brief">
        <title>Shoot transcriptome of the giant reed, Arundo donax.</title>
        <authorList>
            <person name="Barrero R.A."/>
            <person name="Guerrero F.D."/>
            <person name="Moolhuijzen P."/>
            <person name="Goolsby J.A."/>
            <person name="Tidwell J."/>
            <person name="Bellgard S.E."/>
            <person name="Bellgard M.I."/>
        </authorList>
    </citation>
    <scope>NUCLEOTIDE SEQUENCE</scope>
    <source>
        <tissue evidence="2">Shoot tissue taken approximately 20 cm above the soil surface</tissue>
    </source>
</reference>
<dbReference type="EMBL" id="GBRH01237718">
    <property type="protein sequence ID" value="JAD60177.1"/>
    <property type="molecule type" value="Transcribed_RNA"/>
</dbReference>
<proteinExistence type="predicted"/>
<reference evidence="2" key="1">
    <citation type="submission" date="2014-09" db="EMBL/GenBank/DDBJ databases">
        <authorList>
            <person name="Magalhaes I.L.F."/>
            <person name="Oliveira U."/>
            <person name="Santos F.R."/>
            <person name="Vidigal T.H.D.A."/>
            <person name="Brescovit A.D."/>
            <person name="Santos A.J."/>
        </authorList>
    </citation>
    <scope>NUCLEOTIDE SEQUENCE</scope>
    <source>
        <tissue evidence="2">Shoot tissue taken approximately 20 cm above the soil surface</tissue>
    </source>
</reference>
<accession>A0A0A9BLP6</accession>
<organism evidence="2">
    <name type="scientific">Arundo donax</name>
    <name type="common">Giant reed</name>
    <name type="synonym">Donax arundinaceus</name>
    <dbReference type="NCBI Taxonomy" id="35708"/>
    <lineage>
        <taxon>Eukaryota</taxon>
        <taxon>Viridiplantae</taxon>
        <taxon>Streptophyta</taxon>
        <taxon>Embryophyta</taxon>
        <taxon>Tracheophyta</taxon>
        <taxon>Spermatophyta</taxon>
        <taxon>Magnoliopsida</taxon>
        <taxon>Liliopsida</taxon>
        <taxon>Poales</taxon>
        <taxon>Poaceae</taxon>
        <taxon>PACMAD clade</taxon>
        <taxon>Arundinoideae</taxon>
        <taxon>Arundineae</taxon>
        <taxon>Arundo</taxon>
    </lineage>
</organism>